<proteinExistence type="predicted"/>
<dbReference type="Proteomes" id="UP001211006">
    <property type="component" value="Unassembled WGS sequence"/>
</dbReference>
<dbReference type="RefSeq" id="WP_138305683.1">
    <property type="nucleotide sequence ID" value="NZ_JADPFI010000246.1"/>
</dbReference>
<keyword evidence="1" id="KW-0175">Coiled coil</keyword>
<dbReference type="EMBL" id="JAQLWO010000072">
    <property type="protein sequence ID" value="MDB7909018.1"/>
    <property type="molecule type" value="Genomic_DNA"/>
</dbReference>
<evidence type="ECO:0000256" key="1">
    <source>
        <dbReference type="SAM" id="Coils"/>
    </source>
</evidence>
<dbReference type="AlphaFoldDB" id="A0AAW6CEF5"/>
<accession>A0AAW6CEF5</accession>
<reference evidence="2" key="1">
    <citation type="submission" date="2023-01" db="EMBL/GenBank/DDBJ databases">
        <title>Human gut microbiome strain richness.</title>
        <authorList>
            <person name="Chen-Liaw A."/>
        </authorList>
    </citation>
    <scope>NUCLEOTIDE SEQUENCE</scope>
    <source>
        <strain evidence="2">2225st1_A6_2225SCRN_200828</strain>
    </source>
</reference>
<feature type="coiled-coil region" evidence="1">
    <location>
        <begin position="7"/>
        <end position="41"/>
    </location>
</feature>
<evidence type="ECO:0000313" key="2">
    <source>
        <dbReference type="EMBL" id="MDB7909018.1"/>
    </source>
</evidence>
<protein>
    <submittedName>
        <fullName evidence="2">DUF3847 domain-containing protein</fullName>
    </submittedName>
</protein>
<evidence type="ECO:0000313" key="3">
    <source>
        <dbReference type="Proteomes" id="UP001211006"/>
    </source>
</evidence>
<dbReference type="Pfam" id="PF12958">
    <property type="entry name" value="DUF3847"/>
    <property type="match status" value="1"/>
</dbReference>
<dbReference type="InterPro" id="IPR024215">
    <property type="entry name" value="DUF3847"/>
</dbReference>
<name>A0AAW6CEF5_FLAPL</name>
<sequence length="119" mass="13762">MTKPKTLDQLQAEKEQAETQLAQEQHKLERLENRKKYLEKGERTKRTHRLCNLGGTVESLAPEVKDLTRTEMTELMEHIFSLSEVQRAVRHMAIIHIKQANKEKELKANGTISSECHAD</sequence>
<organism evidence="2 3">
    <name type="scientific">Flavonifractor plautii</name>
    <name type="common">Fusobacterium plautii</name>
    <dbReference type="NCBI Taxonomy" id="292800"/>
    <lineage>
        <taxon>Bacteria</taxon>
        <taxon>Bacillati</taxon>
        <taxon>Bacillota</taxon>
        <taxon>Clostridia</taxon>
        <taxon>Eubacteriales</taxon>
        <taxon>Oscillospiraceae</taxon>
        <taxon>Flavonifractor</taxon>
    </lineage>
</organism>
<comment type="caution">
    <text evidence="2">The sequence shown here is derived from an EMBL/GenBank/DDBJ whole genome shotgun (WGS) entry which is preliminary data.</text>
</comment>
<gene>
    <name evidence="2" type="ORF">PND83_23895</name>
</gene>